<dbReference type="Pfam" id="PF06110">
    <property type="entry name" value="TXD17-like_Trx"/>
    <property type="match status" value="1"/>
</dbReference>
<dbReference type="InterPro" id="IPR010357">
    <property type="entry name" value="TXNDC17_dom"/>
</dbReference>
<dbReference type="AlphaFoldDB" id="B4MJA3"/>
<dbReference type="KEGG" id="dwi:6638064"/>
<dbReference type="FunCoup" id="B4MJA3">
    <property type="interactions" value="152"/>
</dbReference>
<dbReference type="GO" id="GO:0005829">
    <property type="term" value="C:cytosol"/>
    <property type="evidence" value="ECO:0007669"/>
    <property type="project" value="TreeGrafter"/>
</dbReference>
<dbReference type="PANTHER" id="PTHR12452">
    <property type="entry name" value="42-9-9 PROTEIN-RELATED"/>
    <property type="match status" value="1"/>
</dbReference>
<sequence length="135" mass="15407">MPKYVPARGYKELDSLLQRYNGQKEVVYIYFYGEKDSKGVSWCSDCVEAESTITKGFTQLASDDAVVVQVDVGNREAWKDLNNDFRKPPLNISVIPTLIRWNGVERLEGDHLRNISLLELFFEETTQNNSSATKP</sequence>
<protein>
    <recommendedName>
        <fullName evidence="1">Thioredoxin domain-containing protein 17</fullName>
    </recommendedName>
</protein>
<organism evidence="3 4">
    <name type="scientific">Drosophila willistoni</name>
    <name type="common">Fruit fly</name>
    <dbReference type="NCBI Taxonomy" id="7260"/>
    <lineage>
        <taxon>Eukaryota</taxon>
        <taxon>Metazoa</taxon>
        <taxon>Ecdysozoa</taxon>
        <taxon>Arthropoda</taxon>
        <taxon>Hexapoda</taxon>
        <taxon>Insecta</taxon>
        <taxon>Pterygota</taxon>
        <taxon>Neoptera</taxon>
        <taxon>Endopterygota</taxon>
        <taxon>Diptera</taxon>
        <taxon>Brachycera</taxon>
        <taxon>Muscomorpha</taxon>
        <taxon>Ephydroidea</taxon>
        <taxon>Drosophilidae</taxon>
        <taxon>Drosophila</taxon>
        <taxon>Sophophora</taxon>
    </lineage>
</organism>
<dbReference type="PhylomeDB" id="B4MJA3"/>
<evidence type="ECO:0000313" key="3">
    <source>
        <dbReference type="EMBL" id="EDW72192.1"/>
    </source>
</evidence>
<evidence type="ECO:0000259" key="2">
    <source>
        <dbReference type="Pfam" id="PF06110"/>
    </source>
</evidence>
<dbReference type="OMA" id="LLHWKGV"/>
<dbReference type="Gene3D" id="3.40.30.10">
    <property type="entry name" value="Glutaredoxin"/>
    <property type="match status" value="1"/>
</dbReference>
<dbReference type="STRING" id="7260.B4MJA3"/>
<gene>
    <name evidence="3" type="primary">Dwil\GK10352</name>
    <name evidence="3" type="ORF">Dwil_GK10352</name>
</gene>
<dbReference type="InterPro" id="IPR036249">
    <property type="entry name" value="Thioredoxin-like_sf"/>
</dbReference>
<dbReference type="InterPro" id="IPR045108">
    <property type="entry name" value="TXNDC17-like"/>
</dbReference>
<dbReference type="HOGENOM" id="CLU_120161_0_0_1"/>
<evidence type="ECO:0000313" key="4">
    <source>
        <dbReference type="Proteomes" id="UP000007798"/>
    </source>
</evidence>
<dbReference type="OrthoDB" id="78947at2759"/>
<accession>B4MJA3</accession>
<dbReference type="InParanoid" id="B4MJA3"/>
<name>B4MJA3_DROWI</name>
<dbReference type="GO" id="GO:0047134">
    <property type="term" value="F:protein-disulfide reductase [NAD(P)H] activity"/>
    <property type="evidence" value="ECO:0007669"/>
    <property type="project" value="InterPro"/>
</dbReference>
<dbReference type="eggNOG" id="KOG3425">
    <property type="taxonomic scope" value="Eukaryota"/>
</dbReference>
<dbReference type="PANTHER" id="PTHR12452:SF6">
    <property type="entry name" value="THIOREDOXIN DOMAIN-CONTAINING PROTEIN 17"/>
    <property type="match status" value="1"/>
</dbReference>
<keyword evidence="4" id="KW-1185">Reference proteome</keyword>
<dbReference type="EMBL" id="CH963738">
    <property type="protein sequence ID" value="EDW72192.1"/>
    <property type="molecule type" value="Genomic_DNA"/>
</dbReference>
<proteinExistence type="predicted"/>
<reference evidence="3 4" key="1">
    <citation type="journal article" date="2007" name="Nature">
        <title>Evolution of genes and genomes on the Drosophila phylogeny.</title>
        <authorList>
            <consortium name="Drosophila 12 Genomes Consortium"/>
            <person name="Clark A.G."/>
            <person name="Eisen M.B."/>
            <person name="Smith D.R."/>
            <person name="Bergman C.M."/>
            <person name="Oliver B."/>
            <person name="Markow T.A."/>
            <person name="Kaufman T.C."/>
            <person name="Kellis M."/>
            <person name="Gelbart W."/>
            <person name="Iyer V.N."/>
            <person name="Pollard D.A."/>
            <person name="Sackton T.B."/>
            <person name="Larracuente A.M."/>
            <person name="Singh N.D."/>
            <person name="Abad J.P."/>
            <person name="Abt D.N."/>
            <person name="Adryan B."/>
            <person name="Aguade M."/>
            <person name="Akashi H."/>
            <person name="Anderson W.W."/>
            <person name="Aquadro C.F."/>
            <person name="Ardell D.H."/>
            <person name="Arguello R."/>
            <person name="Artieri C.G."/>
            <person name="Barbash D.A."/>
            <person name="Barker D."/>
            <person name="Barsanti P."/>
            <person name="Batterham P."/>
            <person name="Batzoglou S."/>
            <person name="Begun D."/>
            <person name="Bhutkar A."/>
            <person name="Blanco E."/>
            <person name="Bosak S.A."/>
            <person name="Bradley R.K."/>
            <person name="Brand A.D."/>
            <person name="Brent M.R."/>
            <person name="Brooks A.N."/>
            <person name="Brown R.H."/>
            <person name="Butlin R.K."/>
            <person name="Caggese C."/>
            <person name="Calvi B.R."/>
            <person name="Bernardo de Carvalho A."/>
            <person name="Caspi A."/>
            <person name="Castrezana S."/>
            <person name="Celniker S.E."/>
            <person name="Chang J.L."/>
            <person name="Chapple C."/>
            <person name="Chatterji S."/>
            <person name="Chinwalla A."/>
            <person name="Civetta A."/>
            <person name="Clifton S.W."/>
            <person name="Comeron J.M."/>
            <person name="Costello J.C."/>
            <person name="Coyne J.A."/>
            <person name="Daub J."/>
            <person name="David R.G."/>
            <person name="Delcher A.L."/>
            <person name="Delehaunty K."/>
            <person name="Do C.B."/>
            <person name="Ebling H."/>
            <person name="Edwards K."/>
            <person name="Eickbush T."/>
            <person name="Evans J.D."/>
            <person name="Filipski A."/>
            <person name="Findeiss S."/>
            <person name="Freyhult E."/>
            <person name="Fulton L."/>
            <person name="Fulton R."/>
            <person name="Garcia A.C."/>
            <person name="Gardiner A."/>
            <person name="Garfield D.A."/>
            <person name="Garvin B.E."/>
            <person name="Gibson G."/>
            <person name="Gilbert D."/>
            <person name="Gnerre S."/>
            <person name="Godfrey J."/>
            <person name="Good R."/>
            <person name="Gotea V."/>
            <person name="Gravely B."/>
            <person name="Greenberg A.J."/>
            <person name="Griffiths-Jones S."/>
            <person name="Gross S."/>
            <person name="Guigo R."/>
            <person name="Gustafson E.A."/>
            <person name="Haerty W."/>
            <person name="Hahn M.W."/>
            <person name="Halligan D.L."/>
            <person name="Halpern A.L."/>
            <person name="Halter G.M."/>
            <person name="Han M.V."/>
            <person name="Heger A."/>
            <person name="Hillier L."/>
            <person name="Hinrichs A.S."/>
            <person name="Holmes I."/>
            <person name="Hoskins R.A."/>
            <person name="Hubisz M.J."/>
            <person name="Hultmark D."/>
            <person name="Huntley M.A."/>
            <person name="Jaffe D.B."/>
            <person name="Jagadeeshan S."/>
            <person name="Jeck W.R."/>
            <person name="Johnson J."/>
            <person name="Jones C.D."/>
            <person name="Jordan W.C."/>
            <person name="Karpen G.H."/>
            <person name="Kataoka E."/>
            <person name="Keightley P.D."/>
            <person name="Kheradpour P."/>
            <person name="Kirkness E.F."/>
            <person name="Koerich L.B."/>
            <person name="Kristiansen K."/>
            <person name="Kudrna D."/>
            <person name="Kulathinal R.J."/>
            <person name="Kumar S."/>
            <person name="Kwok R."/>
            <person name="Lander E."/>
            <person name="Langley C.H."/>
            <person name="Lapoint R."/>
            <person name="Lazzaro B.P."/>
            <person name="Lee S.J."/>
            <person name="Levesque L."/>
            <person name="Li R."/>
            <person name="Lin C.F."/>
            <person name="Lin M.F."/>
            <person name="Lindblad-Toh K."/>
            <person name="Llopart A."/>
            <person name="Long M."/>
            <person name="Low L."/>
            <person name="Lozovsky E."/>
            <person name="Lu J."/>
            <person name="Luo M."/>
            <person name="Machado C.A."/>
            <person name="Makalowski W."/>
            <person name="Marzo M."/>
            <person name="Matsuda M."/>
            <person name="Matzkin L."/>
            <person name="McAllister B."/>
            <person name="McBride C.S."/>
            <person name="McKernan B."/>
            <person name="McKernan K."/>
            <person name="Mendez-Lago M."/>
            <person name="Minx P."/>
            <person name="Mollenhauer M.U."/>
            <person name="Montooth K."/>
            <person name="Mount S.M."/>
            <person name="Mu X."/>
            <person name="Myers E."/>
            <person name="Negre B."/>
            <person name="Newfeld S."/>
            <person name="Nielsen R."/>
            <person name="Noor M.A."/>
            <person name="O'Grady P."/>
            <person name="Pachter L."/>
            <person name="Papaceit M."/>
            <person name="Parisi M.J."/>
            <person name="Parisi M."/>
            <person name="Parts L."/>
            <person name="Pedersen J.S."/>
            <person name="Pesole G."/>
            <person name="Phillippy A.M."/>
            <person name="Ponting C.P."/>
            <person name="Pop M."/>
            <person name="Porcelli D."/>
            <person name="Powell J.R."/>
            <person name="Prohaska S."/>
            <person name="Pruitt K."/>
            <person name="Puig M."/>
            <person name="Quesneville H."/>
            <person name="Ram K.R."/>
            <person name="Rand D."/>
            <person name="Rasmussen M.D."/>
            <person name="Reed L.K."/>
            <person name="Reenan R."/>
            <person name="Reily A."/>
            <person name="Remington K.A."/>
            <person name="Rieger T.T."/>
            <person name="Ritchie M.G."/>
            <person name="Robin C."/>
            <person name="Rogers Y.H."/>
            <person name="Rohde C."/>
            <person name="Rozas J."/>
            <person name="Rubenfield M.J."/>
            <person name="Ruiz A."/>
            <person name="Russo S."/>
            <person name="Salzberg S.L."/>
            <person name="Sanchez-Gracia A."/>
            <person name="Saranga D.J."/>
            <person name="Sato H."/>
            <person name="Schaeffer S.W."/>
            <person name="Schatz M.C."/>
            <person name="Schlenke T."/>
            <person name="Schwartz R."/>
            <person name="Segarra C."/>
            <person name="Singh R.S."/>
            <person name="Sirot L."/>
            <person name="Sirota M."/>
            <person name="Sisneros N.B."/>
            <person name="Smith C.D."/>
            <person name="Smith T.F."/>
            <person name="Spieth J."/>
            <person name="Stage D.E."/>
            <person name="Stark A."/>
            <person name="Stephan W."/>
            <person name="Strausberg R.L."/>
            <person name="Strempel S."/>
            <person name="Sturgill D."/>
            <person name="Sutton G."/>
            <person name="Sutton G.G."/>
            <person name="Tao W."/>
            <person name="Teichmann S."/>
            <person name="Tobari Y.N."/>
            <person name="Tomimura Y."/>
            <person name="Tsolas J.M."/>
            <person name="Valente V.L."/>
            <person name="Venter E."/>
            <person name="Venter J.C."/>
            <person name="Vicario S."/>
            <person name="Vieira F.G."/>
            <person name="Vilella A.J."/>
            <person name="Villasante A."/>
            <person name="Walenz B."/>
            <person name="Wang J."/>
            <person name="Wasserman M."/>
            <person name="Watts T."/>
            <person name="Wilson D."/>
            <person name="Wilson R.K."/>
            <person name="Wing R.A."/>
            <person name="Wolfner M.F."/>
            <person name="Wong A."/>
            <person name="Wong G.K."/>
            <person name="Wu C.I."/>
            <person name="Wu G."/>
            <person name="Yamamoto D."/>
            <person name="Yang H.P."/>
            <person name="Yang S.P."/>
            <person name="Yorke J.A."/>
            <person name="Yoshida K."/>
            <person name="Zdobnov E."/>
            <person name="Zhang P."/>
            <person name="Zhang Y."/>
            <person name="Zimin A.V."/>
            <person name="Baldwin J."/>
            <person name="Abdouelleil A."/>
            <person name="Abdulkadir J."/>
            <person name="Abebe A."/>
            <person name="Abera B."/>
            <person name="Abreu J."/>
            <person name="Acer S.C."/>
            <person name="Aftuck L."/>
            <person name="Alexander A."/>
            <person name="An P."/>
            <person name="Anderson E."/>
            <person name="Anderson S."/>
            <person name="Arachi H."/>
            <person name="Azer M."/>
            <person name="Bachantsang P."/>
            <person name="Barry A."/>
            <person name="Bayul T."/>
            <person name="Berlin A."/>
            <person name="Bessette D."/>
            <person name="Bloom T."/>
            <person name="Blye J."/>
            <person name="Boguslavskiy L."/>
            <person name="Bonnet C."/>
            <person name="Boukhgalter B."/>
            <person name="Bourzgui I."/>
            <person name="Brown A."/>
            <person name="Cahill P."/>
            <person name="Channer S."/>
            <person name="Cheshatsang Y."/>
            <person name="Chuda L."/>
            <person name="Citroen M."/>
            <person name="Collymore A."/>
            <person name="Cooke P."/>
            <person name="Costello M."/>
            <person name="D'Aco K."/>
            <person name="Daza R."/>
            <person name="De Haan G."/>
            <person name="DeGray S."/>
            <person name="DeMaso C."/>
            <person name="Dhargay N."/>
            <person name="Dooley K."/>
            <person name="Dooley E."/>
            <person name="Doricent M."/>
            <person name="Dorje P."/>
            <person name="Dorjee K."/>
            <person name="Dupes A."/>
            <person name="Elong R."/>
            <person name="Falk J."/>
            <person name="Farina A."/>
            <person name="Faro S."/>
            <person name="Ferguson D."/>
            <person name="Fisher S."/>
            <person name="Foley C.D."/>
            <person name="Franke A."/>
            <person name="Friedrich D."/>
            <person name="Gadbois L."/>
            <person name="Gearin G."/>
            <person name="Gearin C.R."/>
            <person name="Giannoukos G."/>
            <person name="Goode T."/>
            <person name="Graham J."/>
            <person name="Grandbois E."/>
            <person name="Grewal S."/>
            <person name="Gyaltsen K."/>
            <person name="Hafez N."/>
            <person name="Hagos B."/>
            <person name="Hall J."/>
            <person name="Henson C."/>
            <person name="Hollinger A."/>
            <person name="Honan T."/>
            <person name="Huard M.D."/>
            <person name="Hughes L."/>
            <person name="Hurhula B."/>
            <person name="Husby M.E."/>
            <person name="Kamat A."/>
            <person name="Kanga B."/>
            <person name="Kashin S."/>
            <person name="Khazanovich D."/>
            <person name="Kisner P."/>
            <person name="Lance K."/>
            <person name="Lara M."/>
            <person name="Lee W."/>
            <person name="Lennon N."/>
            <person name="Letendre F."/>
            <person name="LeVine R."/>
            <person name="Lipovsky A."/>
            <person name="Liu X."/>
            <person name="Liu J."/>
            <person name="Liu S."/>
            <person name="Lokyitsang T."/>
            <person name="Lokyitsang Y."/>
            <person name="Lubonja R."/>
            <person name="Lui A."/>
            <person name="MacDonald P."/>
            <person name="Magnisalis V."/>
            <person name="Maru K."/>
            <person name="Matthews C."/>
            <person name="McCusker W."/>
            <person name="McDonough S."/>
            <person name="Mehta T."/>
            <person name="Meldrim J."/>
            <person name="Meneus L."/>
            <person name="Mihai O."/>
            <person name="Mihalev A."/>
            <person name="Mihova T."/>
            <person name="Mittelman R."/>
            <person name="Mlenga V."/>
            <person name="Montmayeur A."/>
            <person name="Mulrain L."/>
            <person name="Navidi A."/>
            <person name="Naylor J."/>
            <person name="Negash T."/>
            <person name="Nguyen T."/>
            <person name="Nguyen N."/>
            <person name="Nicol R."/>
            <person name="Norbu C."/>
            <person name="Norbu N."/>
            <person name="Novod N."/>
            <person name="O'Neill B."/>
            <person name="Osman S."/>
            <person name="Markiewicz E."/>
            <person name="Oyono O.L."/>
            <person name="Patti C."/>
            <person name="Phunkhang P."/>
            <person name="Pierre F."/>
            <person name="Priest M."/>
            <person name="Raghuraman S."/>
            <person name="Rege F."/>
            <person name="Reyes R."/>
            <person name="Rise C."/>
            <person name="Rogov P."/>
            <person name="Ross K."/>
            <person name="Ryan E."/>
            <person name="Settipalli S."/>
            <person name="Shea T."/>
            <person name="Sherpa N."/>
            <person name="Shi L."/>
            <person name="Shih D."/>
            <person name="Sparrow T."/>
            <person name="Spaulding J."/>
            <person name="Stalker J."/>
            <person name="Stange-Thomann N."/>
            <person name="Stavropoulos S."/>
            <person name="Stone C."/>
            <person name="Strader C."/>
            <person name="Tesfaye S."/>
            <person name="Thomson T."/>
            <person name="Thoulutsang Y."/>
            <person name="Thoulutsang D."/>
            <person name="Topham K."/>
            <person name="Topping I."/>
            <person name="Tsamla T."/>
            <person name="Vassiliev H."/>
            <person name="Vo A."/>
            <person name="Wangchuk T."/>
            <person name="Wangdi T."/>
            <person name="Weiand M."/>
            <person name="Wilkinson J."/>
            <person name="Wilson A."/>
            <person name="Yadav S."/>
            <person name="Young G."/>
            <person name="Yu Q."/>
            <person name="Zembek L."/>
            <person name="Zhong D."/>
            <person name="Zimmer A."/>
            <person name="Zwirko Z."/>
            <person name="Jaffe D.B."/>
            <person name="Alvarez P."/>
            <person name="Brockman W."/>
            <person name="Butler J."/>
            <person name="Chin C."/>
            <person name="Gnerre S."/>
            <person name="Grabherr M."/>
            <person name="Kleber M."/>
            <person name="Mauceli E."/>
            <person name="MacCallum I."/>
        </authorList>
    </citation>
    <scope>NUCLEOTIDE SEQUENCE [LARGE SCALE GENOMIC DNA]</scope>
    <source>
        <strain evidence="4">Tucson 14030-0811.24</strain>
    </source>
</reference>
<feature type="domain" description="Thioredoxin" evidence="2">
    <location>
        <begin position="7"/>
        <end position="124"/>
    </location>
</feature>
<evidence type="ECO:0000256" key="1">
    <source>
        <dbReference type="ARBA" id="ARBA00016949"/>
    </source>
</evidence>
<dbReference type="SUPFAM" id="SSF52833">
    <property type="entry name" value="Thioredoxin-like"/>
    <property type="match status" value="1"/>
</dbReference>
<dbReference type="Proteomes" id="UP000007798">
    <property type="component" value="Unassembled WGS sequence"/>
</dbReference>